<organism evidence="5 6">
    <name type="scientific">Treponema peruense</name>
    <dbReference type="NCBI Taxonomy" id="2787628"/>
    <lineage>
        <taxon>Bacteria</taxon>
        <taxon>Pseudomonadati</taxon>
        <taxon>Spirochaetota</taxon>
        <taxon>Spirochaetia</taxon>
        <taxon>Spirochaetales</taxon>
        <taxon>Treponemataceae</taxon>
        <taxon>Treponema</taxon>
    </lineage>
</organism>
<evidence type="ECO:0000259" key="4">
    <source>
        <dbReference type="Pfam" id="PF00535"/>
    </source>
</evidence>
<feature type="transmembrane region" description="Helical" evidence="3">
    <location>
        <begin position="296"/>
        <end position="315"/>
    </location>
</feature>
<dbReference type="PANTHER" id="PTHR22916">
    <property type="entry name" value="GLYCOSYLTRANSFERASE"/>
    <property type="match status" value="1"/>
</dbReference>
<reference evidence="5 6" key="1">
    <citation type="submission" date="2020-11" db="EMBL/GenBank/DDBJ databases">
        <title>Treponema Peruensis nv. sp., first commensal Treponema isolated from human feces.</title>
        <authorList>
            <person name="Belkhou C."/>
            <person name="Raes J."/>
        </authorList>
    </citation>
    <scope>NUCLEOTIDE SEQUENCE [LARGE SCALE GENOMIC DNA]</scope>
    <source>
        <strain evidence="5 6">RCC2812</strain>
    </source>
</reference>
<dbReference type="SUPFAM" id="SSF53448">
    <property type="entry name" value="Nucleotide-diphospho-sugar transferases"/>
    <property type="match status" value="1"/>
</dbReference>
<dbReference type="CDD" id="cd00761">
    <property type="entry name" value="Glyco_tranf_GTA_type"/>
    <property type="match status" value="1"/>
</dbReference>
<keyword evidence="3" id="KW-0472">Membrane</keyword>
<dbReference type="KEGG" id="tper:IWA51_06910"/>
<accession>A0A7T3V3Y2</accession>
<dbReference type="GO" id="GO:0016758">
    <property type="term" value="F:hexosyltransferase activity"/>
    <property type="evidence" value="ECO:0007669"/>
    <property type="project" value="UniProtKB-ARBA"/>
</dbReference>
<evidence type="ECO:0000256" key="1">
    <source>
        <dbReference type="ARBA" id="ARBA00022676"/>
    </source>
</evidence>
<dbReference type="Gene3D" id="3.90.550.10">
    <property type="entry name" value="Spore Coat Polysaccharide Biosynthesis Protein SpsA, Chain A"/>
    <property type="match status" value="1"/>
</dbReference>
<keyword evidence="2 5" id="KW-0808">Transferase</keyword>
<evidence type="ECO:0000256" key="3">
    <source>
        <dbReference type="SAM" id="Phobius"/>
    </source>
</evidence>
<dbReference type="InterPro" id="IPR001173">
    <property type="entry name" value="Glyco_trans_2-like"/>
</dbReference>
<proteinExistence type="predicted"/>
<keyword evidence="6" id="KW-1185">Reference proteome</keyword>
<protein>
    <submittedName>
        <fullName evidence="5">Glycosyltransferase</fullName>
    </submittedName>
</protein>
<name>A0A7T3V3Y2_9SPIR</name>
<keyword evidence="3" id="KW-0812">Transmembrane</keyword>
<keyword evidence="3" id="KW-1133">Transmembrane helix</keyword>
<dbReference type="RefSeq" id="WP_198441888.1">
    <property type="nucleotide sequence ID" value="NZ_CP064936.1"/>
</dbReference>
<dbReference type="PANTHER" id="PTHR22916:SF51">
    <property type="entry name" value="GLYCOSYLTRANSFERASE EPSH-RELATED"/>
    <property type="match status" value="1"/>
</dbReference>
<dbReference type="AlphaFoldDB" id="A0A7T3V3Y2"/>
<dbReference type="InterPro" id="IPR029044">
    <property type="entry name" value="Nucleotide-diphossugar_trans"/>
</dbReference>
<gene>
    <name evidence="5" type="ORF">IWA51_06910</name>
</gene>
<dbReference type="EMBL" id="CP064936">
    <property type="protein sequence ID" value="QQA00012.1"/>
    <property type="molecule type" value="Genomic_DNA"/>
</dbReference>
<evidence type="ECO:0000313" key="5">
    <source>
        <dbReference type="EMBL" id="QQA00012.1"/>
    </source>
</evidence>
<feature type="domain" description="Glycosyltransferase 2-like" evidence="4">
    <location>
        <begin position="5"/>
        <end position="122"/>
    </location>
</feature>
<sequence>MTYFSIIVPVYNVEKYLKTCINSLLIQTYSEFECILVDDGSTDGSNLICDSISKEDKRFKVIHKKNEGVSIARKTGIENSKGLYILFLDSDDKYNQTLLEKLFYKIQEQQPDLLIFGFKRITETDGCVIKEVIPSNTLSIKQLLTDQMELTFLLWNKCYKKNLFSEIDINQINGITFSEDSWLSFNLIYLSKKIIFLPFCGYNYLCRKTSVTQTMSYKNRIDYIKSISLLDNLYTEKKEEPEVLQKIKSKAKFAQINPDYDYSIKDFIIGCKIYNKNFLDVNKSTLKFAQTKLMKLYLVLIEYRLYIPAFILYKLRKRRKQK</sequence>
<evidence type="ECO:0000256" key="2">
    <source>
        <dbReference type="ARBA" id="ARBA00022679"/>
    </source>
</evidence>
<keyword evidence="1" id="KW-0328">Glycosyltransferase</keyword>
<dbReference type="Pfam" id="PF00535">
    <property type="entry name" value="Glycos_transf_2"/>
    <property type="match status" value="1"/>
</dbReference>
<evidence type="ECO:0000313" key="6">
    <source>
        <dbReference type="Proteomes" id="UP000595224"/>
    </source>
</evidence>
<dbReference type="Proteomes" id="UP000595224">
    <property type="component" value="Chromosome"/>
</dbReference>